<feature type="compositionally biased region" description="Basic and acidic residues" evidence="1">
    <location>
        <begin position="116"/>
        <end position="179"/>
    </location>
</feature>
<evidence type="ECO:0000313" key="2">
    <source>
        <dbReference type="EMBL" id="CAG5105849.1"/>
    </source>
</evidence>
<gene>
    <name evidence="2" type="ORF">OKIOD_LOCUS11274</name>
</gene>
<proteinExistence type="predicted"/>
<protein>
    <submittedName>
        <fullName evidence="2">Oidioi.mRNA.OKI2018_I69.chr1.g2509.t1.cds</fullName>
    </submittedName>
</protein>
<reference evidence="2 3" key="1">
    <citation type="submission" date="2021-04" db="EMBL/GenBank/DDBJ databases">
        <authorList>
            <person name="Bliznina A."/>
        </authorList>
    </citation>
    <scope>NUCLEOTIDE SEQUENCE [LARGE SCALE GENOMIC DNA]</scope>
</reference>
<feature type="region of interest" description="Disordered" evidence="1">
    <location>
        <begin position="106"/>
        <end position="188"/>
    </location>
</feature>
<accession>A0ABN7SRA8</accession>
<dbReference type="EMBL" id="OU015566">
    <property type="protein sequence ID" value="CAG5105849.1"/>
    <property type="molecule type" value="Genomic_DNA"/>
</dbReference>
<dbReference type="Proteomes" id="UP001158576">
    <property type="component" value="Chromosome 1"/>
</dbReference>
<name>A0ABN7SRA8_OIKDI</name>
<evidence type="ECO:0000256" key="1">
    <source>
        <dbReference type="SAM" id="MobiDB-lite"/>
    </source>
</evidence>
<keyword evidence="3" id="KW-1185">Reference proteome</keyword>
<sequence length="204" mass="22038">MANAEIVLFRWTDAQDVELEQYQGAGYNGMPILLDNAVWKIKSEELDSQGKINLVVEKNTADACDSCMDPATKGSLIWAHGTVSNGVPSYHSGRGFVADVTPNAGYGKKLTIPPSDHTDDHGDHSDPDHSHDDDQHADDPQDDQHAHDHQDDQQSDDHQGDQHADDHDDDQHSDDDGHSHGPGGSAAALGAAASTWLATLFFSL</sequence>
<evidence type="ECO:0000313" key="3">
    <source>
        <dbReference type="Proteomes" id="UP001158576"/>
    </source>
</evidence>
<organism evidence="2 3">
    <name type="scientific">Oikopleura dioica</name>
    <name type="common">Tunicate</name>
    <dbReference type="NCBI Taxonomy" id="34765"/>
    <lineage>
        <taxon>Eukaryota</taxon>
        <taxon>Metazoa</taxon>
        <taxon>Chordata</taxon>
        <taxon>Tunicata</taxon>
        <taxon>Appendicularia</taxon>
        <taxon>Copelata</taxon>
        <taxon>Oikopleuridae</taxon>
        <taxon>Oikopleura</taxon>
    </lineage>
</organism>